<feature type="compositionally biased region" description="Basic and acidic residues" evidence="1">
    <location>
        <begin position="23"/>
        <end position="38"/>
    </location>
</feature>
<dbReference type="AlphaFoldDB" id="A0A4P7XEJ4"/>
<dbReference type="KEGG" id="hmi:soil367_04890"/>
<proteinExistence type="predicted"/>
<dbReference type="Proteomes" id="UP000298049">
    <property type="component" value="Chromosome"/>
</dbReference>
<organism evidence="2 3">
    <name type="scientific">Hydrocarboniclastica marina</name>
    <dbReference type="NCBI Taxonomy" id="2259620"/>
    <lineage>
        <taxon>Bacteria</taxon>
        <taxon>Pseudomonadati</taxon>
        <taxon>Pseudomonadota</taxon>
        <taxon>Gammaproteobacteria</taxon>
        <taxon>Alteromonadales</taxon>
        <taxon>Alteromonadaceae</taxon>
        <taxon>Hydrocarboniclastica</taxon>
    </lineage>
</organism>
<evidence type="ECO:0000313" key="2">
    <source>
        <dbReference type="EMBL" id="QCF25318.1"/>
    </source>
</evidence>
<reference evidence="2 3" key="1">
    <citation type="submission" date="2018-07" db="EMBL/GenBank/DDBJ databases">
        <title>Marsedoiliclastica nanhaica gen. nov. sp. nov., a novel marine hydrocarbonoclastic bacterium isolated from an in-situ enriched hydrocarbon-degrading consortium in deep-sea sediment.</title>
        <authorList>
            <person name="Dong C."/>
            <person name="Ma T."/>
            <person name="Liu R."/>
            <person name="Shao Z."/>
        </authorList>
    </citation>
    <scope>NUCLEOTIDE SEQUENCE [LARGE SCALE GENOMIC DNA]</scope>
    <source>
        <strain evidence="3">soil36-7</strain>
    </source>
</reference>
<keyword evidence="3" id="KW-1185">Reference proteome</keyword>
<feature type="region of interest" description="Disordered" evidence="1">
    <location>
        <begin position="1"/>
        <end position="60"/>
    </location>
</feature>
<dbReference type="EMBL" id="CP031093">
    <property type="protein sequence ID" value="QCF25318.1"/>
    <property type="molecule type" value="Genomic_DNA"/>
</dbReference>
<evidence type="ECO:0000256" key="1">
    <source>
        <dbReference type="SAM" id="MobiDB-lite"/>
    </source>
</evidence>
<protein>
    <submittedName>
        <fullName evidence="2">Uncharacterized protein</fullName>
    </submittedName>
</protein>
<evidence type="ECO:0000313" key="3">
    <source>
        <dbReference type="Proteomes" id="UP000298049"/>
    </source>
</evidence>
<sequence>MLRHRKKGAAGEAENAAETDYDGSIKTHHEDPMRRPSDRQLTLAWSAPGSTGAVPRQDHA</sequence>
<accession>A0A4P7XEJ4</accession>
<gene>
    <name evidence="2" type="ORF">soil367_04890</name>
</gene>
<name>A0A4P7XEJ4_9ALTE</name>